<dbReference type="Pfam" id="PF00646">
    <property type="entry name" value="F-box"/>
    <property type="match status" value="1"/>
</dbReference>
<feature type="domain" description="FBD" evidence="2">
    <location>
        <begin position="355"/>
        <end position="427"/>
    </location>
</feature>
<dbReference type="InterPro" id="IPR050232">
    <property type="entry name" value="FBL13/AtMIF1-like"/>
</dbReference>
<name>A0A8T1XVD9_ARASU</name>
<gene>
    <name evidence="3" type="ORF">ISN44_As13g019840</name>
</gene>
<dbReference type="EMBL" id="JAEFBJ010000013">
    <property type="protein sequence ID" value="KAG7538175.1"/>
    <property type="molecule type" value="Genomic_DNA"/>
</dbReference>
<proteinExistence type="predicted"/>
<dbReference type="Pfam" id="PF24758">
    <property type="entry name" value="LRR_At5g56370"/>
    <property type="match status" value="3"/>
</dbReference>
<reference evidence="3 4" key="1">
    <citation type="submission" date="2020-12" db="EMBL/GenBank/DDBJ databases">
        <title>Concerted genomic and epigenomic changes stabilize Arabidopsis allopolyploids.</title>
        <authorList>
            <person name="Chen Z."/>
        </authorList>
    </citation>
    <scope>NUCLEOTIDE SEQUENCE [LARGE SCALE GENOMIC DNA]</scope>
    <source>
        <strain evidence="3">As9502</strain>
        <tissue evidence="3">Leaf</tissue>
    </source>
</reference>
<dbReference type="PANTHER" id="PTHR31900">
    <property type="entry name" value="F-BOX/RNI SUPERFAMILY PROTEIN-RELATED"/>
    <property type="match status" value="1"/>
</dbReference>
<dbReference type="InterPro" id="IPR001810">
    <property type="entry name" value="F-box_dom"/>
</dbReference>
<evidence type="ECO:0000313" key="4">
    <source>
        <dbReference type="Proteomes" id="UP000694251"/>
    </source>
</evidence>
<feature type="domain" description="F-box" evidence="1">
    <location>
        <begin position="7"/>
        <end position="46"/>
    </location>
</feature>
<dbReference type="SMART" id="SM00256">
    <property type="entry name" value="FBOX"/>
    <property type="match status" value="1"/>
</dbReference>
<sequence>MDRISLLSDDLLLKILSKVQTKDAVTTSLLSKRWCSLWKHVPKVTYMDLNYPNTEFWRPSLIVDKFLLLNKAPVLEGMTLTLGRTCRPTDIQTWISFAISRGVRNLYIYRYRPGSGLIRLPRSLYTCETLVRLYLEGDFIMDYVPLTICFRSLKVSTLSLVNFSSNEIVDRFFSGCPVLEDLKVVRGNDNVKIFTIAIPSLQRLTVIDCCSHVPGDGFVIKAPSLKSLTIANKFSCCYSLVSMPYLVKADIKLQHGDSKNFKGLLNSAKHVSLCLQPPMDSCPIGIFNQLVSLNLCTCSLDWCRLILIHAPKLRVLRFELKEVRLFPKQNPPLQRCCISSVDVQTPWEQLGSVPQCLISSLETVEWIGYKGTQAEKKVVMYLLENSPQLKTMAIRSLKSTKDSEKFKMLQELSSTQRNSTKCRLSRWRYLWKHVPKLEYFDPSPDTEHWRTSRFVDRFFLLHKALVLETLHLTLSRNSPSIDIETWISVAISRGVRNLHIFQHIPGSGPIRLPRSLYTCETLVALDLRPKVIIVDDVPFKICLRSLKVLVFTLVKFSSVEILHKLLSGCPVLEKLTMVRGDDNMKSFTIAVPSLQRLIAVDCRSQVPGDDVGFVIKAPSLKFLFILSRCCGFRSLVDMPDLVKAYIKLGHGDPKKFMGCLTSIKSLYFCLQPQLLDSSCPIGVFSQLVSLHLCTCSLDWCRLILRHAPKLRVLRFEQKEVNSPIQRCCSCSIDVQTQWEQPSPVPQCLISTLETVEWIDYKGTQVEKKVILSYARAEDVVTTSLLSKRWTSLWKHVPKLEYVAINTNTTLRFVDNFLQLHKAPVLETLHLILDISVPQVDSHKWVSVAISRGVRDLKFVQSIQLPRSLYKCQSLVKLHLQRVKIADIPLDINFPSLKKLTLSYVNFSNDEVFSIMLSSCPVLEELFLYRSWNDSVKKLTIAVPWLQRLVIYQYSKYSRGDDTGFVINAPSLKSLKIFERGSEIFSLVKMHELVKAEIDLFISDSKKLLRCVTSAKHLSLCLKPQMMKDYNPPGDFNQLVSLELCTNCTLYWLNHILRHAPNLRTLRFGQKYCYNSSDIQIKWEQPSFVPECLISSLETVEWIRYRETEAEKEVATYLLANASYLKKMIFKSTAFSNLDVKNRVLMEFESKPRSFSKCLISLIT</sequence>
<dbReference type="InterPro" id="IPR055411">
    <property type="entry name" value="LRR_FXL15/At3g58940/PEG3-like"/>
</dbReference>
<dbReference type="AlphaFoldDB" id="A0A8T1XVD9"/>
<comment type="caution">
    <text evidence="3">The sequence shown here is derived from an EMBL/GenBank/DDBJ whole genome shotgun (WGS) entry which is preliminary data.</text>
</comment>
<dbReference type="InterPro" id="IPR006566">
    <property type="entry name" value="FBD"/>
</dbReference>
<accession>A0A8T1XVD9</accession>
<dbReference type="SMART" id="SM00579">
    <property type="entry name" value="FBD"/>
    <property type="match status" value="2"/>
</dbReference>
<dbReference type="PANTHER" id="PTHR31900:SF34">
    <property type="entry name" value="EMB|CAB62440.1-RELATED"/>
    <property type="match status" value="1"/>
</dbReference>
<evidence type="ECO:0000259" key="2">
    <source>
        <dbReference type="SMART" id="SM00579"/>
    </source>
</evidence>
<dbReference type="Proteomes" id="UP000694251">
    <property type="component" value="Chromosome 13"/>
</dbReference>
<organism evidence="3 4">
    <name type="scientific">Arabidopsis suecica</name>
    <name type="common">Swedish thale-cress</name>
    <name type="synonym">Cardaminopsis suecica</name>
    <dbReference type="NCBI Taxonomy" id="45249"/>
    <lineage>
        <taxon>Eukaryota</taxon>
        <taxon>Viridiplantae</taxon>
        <taxon>Streptophyta</taxon>
        <taxon>Embryophyta</taxon>
        <taxon>Tracheophyta</taxon>
        <taxon>Spermatophyta</taxon>
        <taxon>Magnoliopsida</taxon>
        <taxon>eudicotyledons</taxon>
        <taxon>Gunneridae</taxon>
        <taxon>Pentapetalae</taxon>
        <taxon>rosids</taxon>
        <taxon>malvids</taxon>
        <taxon>Brassicales</taxon>
        <taxon>Brassicaceae</taxon>
        <taxon>Camelineae</taxon>
        <taxon>Arabidopsis</taxon>
    </lineage>
</organism>
<evidence type="ECO:0000259" key="1">
    <source>
        <dbReference type="SMART" id="SM00256"/>
    </source>
</evidence>
<keyword evidence="4" id="KW-1185">Reference proteome</keyword>
<protein>
    <submittedName>
        <fullName evidence="3">F-box domain</fullName>
    </submittedName>
</protein>
<dbReference type="Pfam" id="PF08387">
    <property type="entry name" value="FBD"/>
    <property type="match status" value="3"/>
</dbReference>
<dbReference type="OrthoDB" id="1001574at2759"/>
<feature type="domain" description="FBD" evidence="2">
    <location>
        <begin position="1090"/>
        <end position="1162"/>
    </location>
</feature>
<evidence type="ECO:0000313" key="3">
    <source>
        <dbReference type="EMBL" id="KAG7538175.1"/>
    </source>
</evidence>